<feature type="compositionally biased region" description="Basic and acidic residues" evidence="1">
    <location>
        <begin position="186"/>
        <end position="195"/>
    </location>
</feature>
<evidence type="ECO:0000256" key="1">
    <source>
        <dbReference type="SAM" id="MobiDB-lite"/>
    </source>
</evidence>
<dbReference type="EMBL" id="UINC01034741">
    <property type="protein sequence ID" value="SVB26060.1"/>
    <property type="molecule type" value="Genomic_DNA"/>
</dbReference>
<accession>A0A382CJ15</accession>
<feature type="compositionally biased region" description="Acidic residues" evidence="1">
    <location>
        <begin position="215"/>
        <end position="250"/>
    </location>
</feature>
<dbReference type="AlphaFoldDB" id="A0A382CJ15"/>
<evidence type="ECO:0000313" key="2">
    <source>
        <dbReference type="EMBL" id="SVB26060.1"/>
    </source>
</evidence>
<name>A0A382CJ15_9ZZZZ</name>
<organism evidence="2">
    <name type="scientific">marine metagenome</name>
    <dbReference type="NCBI Taxonomy" id="408172"/>
    <lineage>
        <taxon>unclassified sequences</taxon>
        <taxon>metagenomes</taxon>
        <taxon>ecological metagenomes</taxon>
    </lineage>
</organism>
<reference evidence="2" key="1">
    <citation type="submission" date="2018-05" db="EMBL/GenBank/DDBJ databases">
        <authorList>
            <person name="Lanie J.A."/>
            <person name="Ng W.-L."/>
            <person name="Kazmierczak K.M."/>
            <person name="Andrzejewski T.M."/>
            <person name="Davidsen T.M."/>
            <person name="Wayne K.J."/>
            <person name="Tettelin H."/>
            <person name="Glass J.I."/>
            <person name="Rusch D."/>
            <person name="Podicherti R."/>
            <person name="Tsui H.-C.T."/>
            <person name="Winkler M.E."/>
        </authorList>
    </citation>
    <scope>NUCLEOTIDE SEQUENCE</scope>
</reference>
<proteinExistence type="predicted"/>
<feature type="region of interest" description="Disordered" evidence="1">
    <location>
        <begin position="185"/>
        <end position="294"/>
    </location>
</feature>
<gene>
    <name evidence="2" type="ORF">METZ01_LOCUS178914</name>
</gene>
<feature type="non-terminal residue" evidence="2">
    <location>
        <position position="436"/>
    </location>
</feature>
<sequence>MSDLRETKSMVAKLMAEENLDVQHGNYQTAMFDLKNRTLLLPVYKWMDGPVYDLMCSHEVGHARYTPEDGWHQAPCDRGKGYRSFINIVEDARIEKKIKRKFPGAGKQMIQGYGKLLQENFFGIHGYDIDTLPLIDKINLHTKLGSALNIQFSEEEREYVRMVEETETFEEVLEAVEALWNYAKSNESETDKHQEYSQMSEEMESNEEPLMTPPEDGDGEENDESNSEESDCDSPVDNCENSETEDEEKEENGSSDSDSESEEEKEKSKETKMSSGLEGGTGHPGDEFEPSSFTDNEWQKRQDDLLENTEDNEKTSYLYLEAAKANLDHFVIDYKRVFKDIEEVTAKNGGSWGYGEEYDEYERSGGSRSGLGWGVTSGPTFDIFNDLWSEFRKKHQKVINYLAKEFEMKKAATQHSRSLTAKTGVIDSGTLFKYRY</sequence>
<protein>
    <submittedName>
        <fullName evidence="2">Uncharacterized protein</fullName>
    </submittedName>
</protein>